<keyword evidence="4 14" id="KW-0479">Metal-binding</keyword>
<dbReference type="InterPro" id="IPR003602">
    <property type="entry name" value="Topo_IA_DNA-bd_dom"/>
</dbReference>
<feature type="domain" description="Topo IA-type catalytic" evidence="19">
    <location>
        <begin position="762"/>
        <end position="1158"/>
    </location>
</feature>
<evidence type="ECO:0000256" key="7">
    <source>
        <dbReference type="ARBA" id="ARBA00022833"/>
    </source>
</evidence>
<keyword evidence="7 14" id="KW-0862">Zinc</keyword>
<dbReference type="InterPro" id="IPR011545">
    <property type="entry name" value="DEAD/DEAH_box_helicase_dom"/>
</dbReference>
<dbReference type="PROSITE" id="PS52039">
    <property type="entry name" value="TOPO_IA_2"/>
    <property type="match status" value="1"/>
</dbReference>
<dbReference type="Pfam" id="PF01751">
    <property type="entry name" value="Toprim"/>
    <property type="match status" value="1"/>
</dbReference>
<keyword evidence="9 14" id="KW-0799">Topoisomerase</keyword>
<evidence type="ECO:0000256" key="13">
    <source>
        <dbReference type="ARBA" id="ARBA00049360"/>
    </source>
</evidence>
<evidence type="ECO:0000313" key="20">
    <source>
        <dbReference type="EMBL" id="MUN28008.1"/>
    </source>
</evidence>
<dbReference type="GO" id="GO:0006260">
    <property type="term" value="P:DNA replication"/>
    <property type="evidence" value="ECO:0007669"/>
    <property type="project" value="UniProtKB-UniRule"/>
</dbReference>
<feature type="region of interest" description="Topoisomerase I" evidence="14">
    <location>
        <begin position="579"/>
        <end position="1163"/>
    </location>
</feature>
<comment type="similarity">
    <text evidence="12 14">In the N-terminal section; belongs to the DEAD box helicase family. DDVD subfamily.</text>
</comment>
<dbReference type="EC" id="5.6.2.-" evidence="14"/>
<dbReference type="PROSITE" id="PS52037">
    <property type="entry name" value="ZF_RG_C"/>
    <property type="match status" value="1"/>
</dbReference>
<comment type="catalytic activity">
    <reaction evidence="13 14 15">
        <text>ATP + H2O = ADP + phosphate + H(+)</text>
        <dbReference type="Rhea" id="RHEA:13065"/>
        <dbReference type="ChEBI" id="CHEBI:15377"/>
        <dbReference type="ChEBI" id="CHEBI:15378"/>
        <dbReference type="ChEBI" id="CHEBI:30616"/>
        <dbReference type="ChEBI" id="CHEBI:43474"/>
        <dbReference type="ChEBI" id="CHEBI:456216"/>
    </reaction>
</comment>
<comment type="caution">
    <text evidence="20">The sequence shown here is derived from an EMBL/GenBank/DDBJ whole genome shotgun (WGS) entry which is preliminary data.</text>
</comment>
<comment type="subcellular location">
    <subcellularLocation>
        <location evidence="1 14">Cytoplasm</location>
    </subcellularLocation>
</comment>
<dbReference type="PANTHER" id="PTHR43505">
    <property type="entry name" value="REVERSE GYRASE"/>
    <property type="match status" value="1"/>
</dbReference>
<keyword evidence="10 14" id="KW-0238">DNA-binding</keyword>
<dbReference type="PRINTS" id="PR00417">
    <property type="entry name" value="PRTPISMRASEI"/>
</dbReference>
<dbReference type="SUPFAM" id="SSF56712">
    <property type="entry name" value="Prokaryotic type I DNA topoisomerase"/>
    <property type="match status" value="1"/>
</dbReference>
<evidence type="ECO:0000259" key="16">
    <source>
        <dbReference type="PROSITE" id="PS50880"/>
    </source>
</evidence>
<evidence type="ECO:0000256" key="12">
    <source>
        <dbReference type="ARBA" id="ARBA00043976"/>
    </source>
</evidence>
<dbReference type="AlphaFoldDB" id="A0A6A9QJU8"/>
<dbReference type="Gene3D" id="3.40.50.140">
    <property type="match status" value="1"/>
</dbReference>
<feature type="domain" description="RG N-terminal-type" evidence="18">
    <location>
        <begin position="1"/>
        <end position="39"/>
    </location>
</feature>
<evidence type="ECO:0000256" key="2">
    <source>
        <dbReference type="ARBA" id="ARBA00011245"/>
    </source>
</evidence>
<dbReference type="InterPro" id="IPR023405">
    <property type="entry name" value="Topo_IA_core_domain"/>
</dbReference>
<evidence type="ECO:0000256" key="4">
    <source>
        <dbReference type="ARBA" id="ARBA00022723"/>
    </source>
</evidence>
<dbReference type="InterPro" id="IPR013826">
    <property type="entry name" value="Topo_IA_cen_sub3"/>
</dbReference>
<evidence type="ECO:0000256" key="1">
    <source>
        <dbReference type="ARBA" id="ARBA00004496"/>
    </source>
</evidence>
<dbReference type="Gene3D" id="1.10.290.10">
    <property type="entry name" value="Topoisomerase I, domain 4"/>
    <property type="match status" value="1"/>
</dbReference>
<evidence type="ECO:0000259" key="19">
    <source>
        <dbReference type="PROSITE" id="PS52039"/>
    </source>
</evidence>
<dbReference type="InterPro" id="IPR005736">
    <property type="entry name" value="Reverse_gyrase"/>
</dbReference>
<organism evidence="20 21">
    <name type="scientific">Sulfuracidifex metallicus DSM 6482 = JCM 9184</name>
    <dbReference type="NCBI Taxonomy" id="523847"/>
    <lineage>
        <taxon>Archaea</taxon>
        <taxon>Thermoproteota</taxon>
        <taxon>Thermoprotei</taxon>
        <taxon>Sulfolobales</taxon>
        <taxon>Sulfolobaceae</taxon>
        <taxon>Sulfuracidifex</taxon>
    </lineage>
</organism>
<dbReference type="InterPro" id="IPR006171">
    <property type="entry name" value="TOPRIM_dom"/>
</dbReference>
<comment type="subunit">
    <text evidence="2 14">Monomer.</text>
</comment>
<dbReference type="CDD" id="cd18798">
    <property type="entry name" value="SF2_C_reverse_gyrase"/>
    <property type="match status" value="1"/>
</dbReference>
<dbReference type="Gene3D" id="2.60.510.20">
    <property type="match status" value="1"/>
</dbReference>
<dbReference type="Proteomes" id="UP000470772">
    <property type="component" value="Unassembled WGS sequence"/>
</dbReference>
<dbReference type="PANTHER" id="PTHR43505:SF1">
    <property type="entry name" value="REVERSE GYRASE"/>
    <property type="match status" value="1"/>
</dbReference>
<dbReference type="InterPro" id="IPR027417">
    <property type="entry name" value="P-loop_NTPase"/>
</dbReference>
<evidence type="ECO:0000256" key="5">
    <source>
        <dbReference type="ARBA" id="ARBA00022741"/>
    </source>
</evidence>
<dbReference type="SMART" id="SM00437">
    <property type="entry name" value="TOP1Ac"/>
    <property type="match status" value="1"/>
</dbReference>
<dbReference type="Pfam" id="PF00270">
    <property type="entry name" value="DEAD"/>
    <property type="match status" value="1"/>
</dbReference>
<dbReference type="GO" id="GO:0008270">
    <property type="term" value="F:zinc ion binding"/>
    <property type="evidence" value="ECO:0007669"/>
    <property type="project" value="UniProtKB-UniRule"/>
</dbReference>
<keyword evidence="8 14" id="KW-0067">ATP-binding</keyword>
<keyword evidence="11 14" id="KW-0413">Isomerase</keyword>
<dbReference type="SMART" id="SM00436">
    <property type="entry name" value="TOP1Bc"/>
    <property type="match status" value="1"/>
</dbReference>
<feature type="binding site" evidence="14">
    <location>
        <position position="93"/>
    </location>
    <ligand>
        <name>ATP</name>
        <dbReference type="ChEBI" id="CHEBI:30616"/>
    </ligand>
</feature>
<gene>
    <name evidence="14 20" type="primary">rgy</name>
    <name evidence="20" type="ORF">GC250_00655</name>
</gene>
<comment type="domain">
    <text evidence="14">Introduction of positive supercoils requires the cooperation of both domains. The helicase-like domain probably does not directly unwind DNA, but more likely acts by driving ATP-dependent conformational changes within the whole enzyme. A beta hairpin in the 'latch' region of the N-terminal domain plays a regulatory role in the enzyme, repressing topoisomerase activity in the absence of ATP and preventing the enzyme from acting as an ATP-independent relaxing enzyme; it also helps to coordinate nucleotide hydrolysis by the ATPase domain with the supercoiling activity of the topoisomerase domain.</text>
</comment>
<dbReference type="PROSITE" id="PS51192">
    <property type="entry name" value="HELICASE_ATP_BIND_1"/>
    <property type="match status" value="1"/>
</dbReference>
<keyword evidence="21" id="KW-1185">Reference proteome</keyword>
<feature type="active site" description="O-(5'-phospho-DNA)-tyrosine intermediate" evidence="14">
    <location>
        <position position="907"/>
    </location>
</feature>
<keyword evidence="14 20" id="KW-0378">Hydrolase</keyword>
<evidence type="ECO:0000256" key="11">
    <source>
        <dbReference type="ARBA" id="ARBA00023235"/>
    </source>
</evidence>
<dbReference type="HAMAP" id="MF_01125">
    <property type="entry name" value="Reverse_gyrase"/>
    <property type="match status" value="1"/>
</dbReference>
<dbReference type="InterPro" id="IPR013497">
    <property type="entry name" value="Topo_IA_cen"/>
</dbReference>
<evidence type="ECO:0000256" key="8">
    <source>
        <dbReference type="ARBA" id="ARBA00022840"/>
    </source>
</evidence>
<evidence type="ECO:0000313" key="21">
    <source>
        <dbReference type="Proteomes" id="UP000470772"/>
    </source>
</evidence>
<comment type="cofactor">
    <cofactor evidence="14">
        <name>Zn(2+)</name>
        <dbReference type="ChEBI" id="CHEBI:29105"/>
    </cofactor>
    <text evidence="14">Binds 1 or 2 zinc ions per subunit.</text>
</comment>
<protein>
    <recommendedName>
        <fullName evidence="14 15">Reverse gyrase</fullName>
        <ecNumber evidence="14">5.6.2.-</ecNumber>
    </recommendedName>
</protein>
<sequence length="1163" mass="131700">MLKIVYTAACPNCNGNLEADRALASMPCSYCLGEEGIRMMNLHHHDKVKAIYNLLVSNNSLKNYWNIYYKLENFENIISYFRKVVRSEPWSLQKLWLRRLVDGENFTMSAPTGLGKSTTISLYSTYLGEKVVYIVPTKSLVEQVCKKITEFGGKVKCGSIDETKISVVTTSFLSKHKEELSNYKMDLIAVDDADAIIKSGKTTDLLVSLLGIPEEAYENAMKLVRLRRFVVNVMGTPEEDVIKKKIRDLETNLISYKGISSQLVVSSATLRPKGLKQQAIKFLTGFEPSSVQMYSRNIIDSKSSLNLSLIQKLGPGGLILVSRDYGRDMIKSIREKVEEFGLRADLAISGRKFMEKLSKGETDVIIGSASYYGVAVRGIDEPTRIKYVLFYGVPKMKISLDNALLNPFTLLRIMKSLEMEDHEFEKKVMSLSPSEAQAIRISLLKKQEIQGDKLRGLVDPLLKYRESVIETLKKTNSARFSTSAFLIVNEGKKGFFMEFPDVITYLQGSGRSSRLYNGGLTLGLSIILSDDDMLLEILERRLRSMMGDFNFKDVSLLELDKVKDDLDSCRRPNGETRKLEVTTSLMIVESPTKAKTIARMFGRPSMRIIGGVPIYETIIVDGNKVNLLDIMATRGHITDLTLDNIGYYGVEVKDNGDSEAHFSKIKRCYNCKRTFSSDSDACPYCGSSDFYTTENTIDAMRKIAMEVDHVLIATDPDIEGEKIAFDVASFVSPYNSSILRIKYHEVTKNGIMNALRNPGTLDVNTVKAQVARRIEDRWIGFELSSVLKAKFSGFNYGAGRVQTPVLGWIVNSTKDYKANMGYLVYANLDNKYMMRRFYKDKNKARDFVERNPKVKVTKEKEEMIVLSPYPPFTTETLLVEANQRFKLPASALMKIAQDLFEAGLITYHRTESIHVSPIGIDVAKTYLKKVGLEEEFSGRSWGEEGAHEAIRPTRPISIEELKQEVEDNPFAYFIRFTKFHYLVYDLIFRRFMASQMRNATGKKAEFKIAHSEGEEKVTFTTYVDGGFSKIYDVRVVDLREGEITPEYEIRRGSYSRLLSQADIILMMKEKGIGRPSTYSKTLESILRHGYVISSKKRYLLVATKKGINVFDFLDSKFKDLVSEKRTSDLLTRIDLISTGQLDPSSVVLDIFKEIKTSVNLLNS</sequence>
<evidence type="ECO:0000256" key="10">
    <source>
        <dbReference type="ARBA" id="ARBA00023125"/>
    </source>
</evidence>
<dbReference type="GO" id="GO:0005524">
    <property type="term" value="F:ATP binding"/>
    <property type="evidence" value="ECO:0007669"/>
    <property type="project" value="UniProtKB-UniRule"/>
</dbReference>
<dbReference type="InterPro" id="IPR040569">
    <property type="entry name" value="Znf_Rg"/>
</dbReference>
<accession>A0A6A9QJU8</accession>
<dbReference type="PROSITE" id="PS52036">
    <property type="entry name" value="ZF_RG_N"/>
    <property type="match status" value="1"/>
</dbReference>
<dbReference type="EMBL" id="WGGD01000005">
    <property type="protein sequence ID" value="MUN28008.1"/>
    <property type="molecule type" value="Genomic_DNA"/>
</dbReference>
<dbReference type="SMART" id="SM00487">
    <property type="entry name" value="DEXDc"/>
    <property type="match status" value="1"/>
</dbReference>
<dbReference type="Pfam" id="PF01131">
    <property type="entry name" value="Topoisom_bac"/>
    <property type="match status" value="1"/>
</dbReference>
<dbReference type="PROSITE" id="PS50880">
    <property type="entry name" value="TOPRIM"/>
    <property type="match status" value="1"/>
</dbReference>
<dbReference type="GO" id="GO:0008094">
    <property type="term" value="F:ATP-dependent activity, acting on DNA"/>
    <property type="evidence" value="ECO:0007669"/>
    <property type="project" value="UniProtKB-UniRule"/>
</dbReference>
<dbReference type="Gene3D" id="3.40.50.300">
    <property type="entry name" value="P-loop containing nucleotide triphosphate hydrolases"/>
    <property type="match status" value="3"/>
</dbReference>
<dbReference type="GO" id="GO:0016887">
    <property type="term" value="F:ATP hydrolysis activity"/>
    <property type="evidence" value="ECO:0007669"/>
    <property type="project" value="RHEA"/>
</dbReference>
<comment type="miscellaneous">
    <text evidence="14">This enzyme is the only unique feature of hyperthermophilic bacteria/archaea known and seems to be essential for adaptation to life at high temperatures. It may play a role in stabilization of DNA at high temperatures.</text>
</comment>
<dbReference type="InterPro" id="IPR003601">
    <property type="entry name" value="Topo_IA_2"/>
</dbReference>
<evidence type="ECO:0000256" key="15">
    <source>
        <dbReference type="RuleBase" id="RU004026"/>
    </source>
</evidence>
<dbReference type="GO" id="GO:0003677">
    <property type="term" value="F:DNA binding"/>
    <property type="evidence" value="ECO:0007669"/>
    <property type="project" value="UniProtKB-UniRule"/>
</dbReference>
<dbReference type="InterPro" id="IPR013824">
    <property type="entry name" value="Topo_IA_cen_sub1"/>
</dbReference>
<feature type="domain" description="Helicase ATP-binding" evidence="17">
    <location>
        <begin position="97"/>
        <end position="288"/>
    </location>
</feature>
<dbReference type="Pfam" id="PF17915">
    <property type="entry name" value="zf_Rg"/>
    <property type="match status" value="1"/>
</dbReference>
<evidence type="ECO:0000256" key="9">
    <source>
        <dbReference type="ARBA" id="ARBA00023029"/>
    </source>
</evidence>
<dbReference type="InterPro" id="IPR014001">
    <property type="entry name" value="Helicase_ATP-bd"/>
</dbReference>
<evidence type="ECO:0000256" key="6">
    <source>
        <dbReference type="ARBA" id="ARBA00022771"/>
    </source>
</evidence>
<keyword evidence="6 14" id="KW-0863">Zinc-finger</keyword>
<comment type="similarity">
    <text evidence="14">In the C-terminal section; belongs to the type IA topoisomerase family.</text>
</comment>
<dbReference type="Gene3D" id="1.10.460.10">
    <property type="entry name" value="Topoisomerase I, domain 2"/>
    <property type="match status" value="1"/>
</dbReference>
<dbReference type="SMART" id="SM00493">
    <property type="entry name" value="TOPRIM"/>
    <property type="match status" value="1"/>
</dbReference>
<evidence type="ECO:0000256" key="14">
    <source>
        <dbReference type="HAMAP-Rule" id="MF_01125"/>
    </source>
</evidence>
<comment type="function">
    <text evidence="14">Modifies the topological state of DNA by introducing positive supercoils in an ATP-dependent process, increasing the linking number in steps of +1. Binds to single-stranded DNA, transiently cleaves and then rejoins the ends, introducing a positive supercoil in the process. The scissile phosphodiester is attacked by the catalytic tyrosine of the enzyme, resulting in the formation of a DNA-(5'-phosphotyrosyl)-enzyme intermediate. Probably involved in rewinding DNA strands in regions of the chromosome that have opened up to allow replication, transcription, DNA repair and/or for DNA protection.</text>
</comment>
<dbReference type="GO" id="GO:0006265">
    <property type="term" value="P:DNA topological change"/>
    <property type="evidence" value="ECO:0007669"/>
    <property type="project" value="UniProtKB-UniRule"/>
</dbReference>
<dbReference type="SUPFAM" id="SSF52540">
    <property type="entry name" value="P-loop containing nucleoside triphosphate hydrolases"/>
    <property type="match status" value="2"/>
</dbReference>
<keyword evidence="3 14" id="KW-0963">Cytoplasm</keyword>
<evidence type="ECO:0000256" key="3">
    <source>
        <dbReference type="ARBA" id="ARBA00022490"/>
    </source>
</evidence>
<reference evidence="20 21" key="1">
    <citation type="submission" date="2019-10" db="EMBL/GenBank/DDBJ databases">
        <title>Sequencing and Assembly of Multiple Reported Metal-Biooxidizing Members of the Extremely Thermoacidophilic Archaeal Family Sulfolobaceae.</title>
        <authorList>
            <person name="Counts J.A."/>
            <person name="Kelly R.M."/>
        </authorList>
    </citation>
    <scope>NUCLEOTIDE SEQUENCE [LARGE SCALE GENOMIC DNA]</scope>
    <source>
        <strain evidence="20 21">DSM 6482</strain>
    </source>
</reference>
<proteinExistence type="inferred from homology"/>
<evidence type="ECO:0000259" key="18">
    <source>
        <dbReference type="PROSITE" id="PS52036"/>
    </source>
</evidence>
<dbReference type="GO" id="GO:0160097">
    <property type="term" value="F:reverse gyrase activity"/>
    <property type="evidence" value="ECO:0007669"/>
    <property type="project" value="UniProtKB-UniRule"/>
</dbReference>
<comment type="function">
    <text evidence="15">Modifies the topological state of DNA by introducing positive supercoils in an ATP-dependent process, increasing the linking number in steps of +1. Binds to single-stranded DNA, transiently cleaves and then rejoins the ends, introducing a positive supercoil in the process. The scissile phosphodiester is attacked by the catalytic tyrosine of the enzyme, resulting in the formation of a DNA-(5'-phosphotyrosyl)-enzyme intermediate. Involved in rewinding DNA strands in regions of the chromosome that have opened up to allow replication, transcription, DNA repair and/or for DNA protection.</text>
</comment>
<evidence type="ECO:0000259" key="17">
    <source>
        <dbReference type="PROSITE" id="PS51192"/>
    </source>
</evidence>
<keyword evidence="5 14" id="KW-0547">Nucleotide-binding</keyword>
<feature type="domain" description="Toprim" evidence="16">
    <location>
        <begin position="583"/>
        <end position="746"/>
    </location>
</feature>
<name>A0A6A9QJU8_SULME</name>
<dbReference type="GO" id="GO:0005737">
    <property type="term" value="C:cytoplasm"/>
    <property type="evidence" value="ECO:0007669"/>
    <property type="project" value="UniProtKB-SubCell"/>
</dbReference>
<dbReference type="CDD" id="cd00186">
    <property type="entry name" value="TOP1Ac"/>
    <property type="match status" value="1"/>
</dbReference>
<dbReference type="RefSeq" id="WP_156016062.1">
    <property type="nucleotide sequence ID" value="NZ_WGGD01000005.1"/>
</dbReference>
<dbReference type="NCBIfam" id="TIGR01054">
    <property type="entry name" value="rgy"/>
    <property type="match status" value="1"/>
</dbReference>